<feature type="transmembrane region" description="Helical" evidence="6">
    <location>
        <begin position="216"/>
        <end position="235"/>
    </location>
</feature>
<evidence type="ECO:0000256" key="3">
    <source>
        <dbReference type="ARBA" id="ARBA00022989"/>
    </source>
</evidence>
<feature type="transmembrane region" description="Helical" evidence="6">
    <location>
        <begin position="155"/>
        <end position="177"/>
    </location>
</feature>
<evidence type="ECO:0000313" key="8">
    <source>
        <dbReference type="Proteomes" id="UP000440578"/>
    </source>
</evidence>
<evidence type="ECO:0000256" key="6">
    <source>
        <dbReference type="SAM" id="Phobius"/>
    </source>
</evidence>
<evidence type="ECO:0000256" key="5">
    <source>
        <dbReference type="SAM" id="MobiDB-lite"/>
    </source>
</evidence>
<evidence type="ECO:0000256" key="4">
    <source>
        <dbReference type="ARBA" id="ARBA00023136"/>
    </source>
</evidence>
<feature type="transmembrane region" description="Helical" evidence="6">
    <location>
        <begin position="44"/>
        <end position="65"/>
    </location>
</feature>
<dbReference type="Gene3D" id="1.20.1250.20">
    <property type="entry name" value="MFS general substrate transporter like domains"/>
    <property type="match status" value="1"/>
</dbReference>
<dbReference type="InterPro" id="IPR036259">
    <property type="entry name" value="MFS_trans_sf"/>
</dbReference>
<keyword evidence="8" id="KW-1185">Reference proteome</keyword>
<dbReference type="Pfam" id="PF00083">
    <property type="entry name" value="Sugar_tr"/>
    <property type="match status" value="1"/>
</dbReference>
<evidence type="ECO:0000313" key="7">
    <source>
        <dbReference type="EMBL" id="KAF0287841.1"/>
    </source>
</evidence>
<feature type="transmembrane region" description="Helical" evidence="6">
    <location>
        <begin position="241"/>
        <end position="259"/>
    </location>
</feature>
<dbReference type="AlphaFoldDB" id="A0A6A4VE27"/>
<sequence length="376" mass="40720">MRFVREERYLNVRAAAGEKTAGGETRQHSHLTPVIEYCGASARIYPLLALIGSWSLGGALLPWIAYAVWDWRILMLISSLPLLLTAAFYRYIPESSSWLMVHDRGQEAAGFLRRIATVNGRALDEDAFGEVLVDMTAQEPDKQTQSLLLVRKHPWLLKNMVLAIILWMISCLCFYGHTQNTGNLGGSVLSSFSLGATTELIAMAVPFVINALGRKWPMALFFVSSGTCGVLYALLRDVLPSGLRLALGLMGRMLIMGAYSTCLQYGPELFPTVIRGQSLALYETLGGVAIFVSPSIVYLHEHNPGLPLLIIGAMSLLGGALTTLLPETAGANLPQTLLDGDLLGRGGCGRTRCRSGGASGGGEERHERKQAEELAA</sequence>
<feature type="transmembrane region" description="Helical" evidence="6">
    <location>
        <begin position="305"/>
        <end position="325"/>
    </location>
</feature>
<dbReference type="PANTHER" id="PTHR24064">
    <property type="entry name" value="SOLUTE CARRIER FAMILY 22 MEMBER"/>
    <property type="match status" value="1"/>
</dbReference>
<feature type="transmembrane region" description="Helical" evidence="6">
    <location>
        <begin position="71"/>
        <end position="92"/>
    </location>
</feature>
<dbReference type="SUPFAM" id="SSF103473">
    <property type="entry name" value="MFS general substrate transporter"/>
    <property type="match status" value="1"/>
</dbReference>
<reference evidence="7 8" key="1">
    <citation type="submission" date="2019-07" db="EMBL/GenBank/DDBJ databases">
        <title>Draft genome assembly of a fouling barnacle, Amphibalanus amphitrite (Darwin, 1854): The first reference genome for Thecostraca.</title>
        <authorList>
            <person name="Kim W."/>
        </authorList>
    </citation>
    <scope>NUCLEOTIDE SEQUENCE [LARGE SCALE GENOMIC DNA]</scope>
    <source>
        <strain evidence="7">SNU_AA5</strain>
        <tissue evidence="7">Soma without cirri and trophi</tissue>
    </source>
</reference>
<keyword evidence="4 6" id="KW-0472">Membrane</keyword>
<feature type="region of interest" description="Disordered" evidence="5">
    <location>
        <begin position="353"/>
        <end position="376"/>
    </location>
</feature>
<accession>A0A6A4VE27</accession>
<dbReference type="OrthoDB" id="6884957at2759"/>
<comment type="subcellular location">
    <subcellularLocation>
        <location evidence="1">Membrane</location>
        <topology evidence="1">Multi-pass membrane protein</topology>
    </subcellularLocation>
</comment>
<dbReference type="InterPro" id="IPR005828">
    <property type="entry name" value="MFS_sugar_transport-like"/>
</dbReference>
<dbReference type="Proteomes" id="UP000440578">
    <property type="component" value="Unassembled WGS sequence"/>
</dbReference>
<keyword evidence="3 6" id="KW-1133">Transmembrane helix</keyword>
<gene>
    <name evidence="7" type="primary">SLC22A13_1</name>
    <name evidence="7" type="ORF">FJT64_013767</name>
</gene>
<feature type="compositionally biased region" description="Basic and acidic residues" evidence="5">
    <location>
        <begin position="362"/>
        <end position="376"/>
    </location>
</feature>
<comment type="caution">
    <text evidence="7">The sequence shown here is derived from an EMBL/GenBank/DDBJ whole genome shotgun (WGS) entry which is preliminary data.</text>
</comment>
<feature type="transmembrane region" description="Helical" evidence="6">
    <location>
        <begin position="279"/>
        <end position="299"/>
    </location>
</feature>
<dbReference type="EMBL" id="VIIS01002160">
    <property type="protein sequence ID" value="KAF0287841.1"/>
    <property type="molecule type" value="Genomic_DNA"/>
</dbReference>
<protein>
    <submittedName>
        <fullName evidence="7">Solute carrier family 22 member 13</fullName>
    </submittedName>
</protein>
<dbReference type="GO" id="GO:0022857">
    <property type="term" value="F:transmembrane transporter activity"/>
    <property type="evidence" value="ECO:0007669"/>
    <property type="project" value="InterPro"/>
</dbReference>
<organism evidence="7 8">
    <name type="scientific">Amphibalanus amphitrite</name>
    <name type="common">Striped barnacle</name>
    <name type="synonym">Balanus amphitrite</name>
    <dbReference type="NCBI Taxonomy" id="1232801"/>
    <lineage>
        <taxon>Eukaryota</taxon>
        <taxon>Metazoa</taxon>
        <taxon>Ecdysozoa</taxon>
        <taxon>Arthropoda</taxon>
        <taxon>Crustacea</taxon>
        <taxon>Multicrustacea</taxon>
        <taxon>Cirripedia</taxon>
        <taxon>Thoracica</taxon>
        <taxon>Thoracicalcarea</taxon>
        <taxon>Balanomorpha</taxon>
        <taxon>Balanoidea</taxon>
        <taxon>Balanidae</taxon>
        <taxon>Amphibalaninae</taxon>
        <taxon>Amphibalanus</taxon>
    </lineage>
</organism>
<proteinExistence type="predicted"/>
<evidence type="ECO:0000256" key="1">
    <source>
        <dbReference type="ARBA" id="ARBA00004141"/>
    </source>
</evidence>
<dbReference type="GO" id="GO:0016020">
    <property type="term" value="C:membrane"/>
    <property type="evidence" value="ECO:0007669"/>
    <property type="project" value="UniProtKB-SubCell"/>
</dbReference>
<feature type="transmembrane region" description="Helical" evidence="6">
    <location>
        <begin position="189"/>
        <end position="209"/>
    </location>
</feature>
<name>A0A6A4VE27_AMPAM</name>
<evidence type="ECO:0000256" key="2">
    <source>
        <dbReference type="ARBA" id="ARBA00022692"/>
    </source>
</evidence>
<keyword evidence="2 6" id="KW-0812">Transmembrane</keyword>